<feature type="region of interest" description="Disordered" evidence="1">
    <location>
        <begin position="280"/>
        <end position="308"/>
    </location>
</feature>
<feature type="transmembrane region" description="Helical" evidence="2">
    <location>
        <begin position="463"/>
        <end position="482"/>
    </location>
</feature>
<evidence type="ECO:0000313" key="4">
    <source>
        <dbReference type="Proteomes" id="UP000002484"/>
    </source>
</evidence>
<feature type="transmembrane region" description="Helical" evidence="2">
    <location>
        <begin position="526"/>
        <end position="547"/>
    </location>
</feature>
<dbReference type="HOGENOM" id="CLU_534015_0_0_11"/>
<dbReference type="Gene3D" id="2.60.120.200">
    <property type="match status" value="1"/>
</dbReference>
<keyword evidence="4" id="KW-1185">Reference proteome</keyword>
<accession>E3IZN9</accession>
<name>E3IZN9_PSEI1</name>
<dbReference type="Proteomes" id="UP000002484">
    <property type="component" value="Chromosome"/>
</dbReference>
<feature type="transmembrane region" description="Helical" evidence="2">
    <location>
        <begin position="432"/>
        <end position="456"/>
    </location>
</feature>
<dbReference type="RefSeq" id="WP_013427075.1">
    <property type="nucleotide sequence ID" value="NC_014666.1"/>
</dbReference>
<evidence type="ECO:0000256" key="2">
    <source>
        <dbReference type="SAM" id="Phobius"/>
    </source>
</evidence>
<dbReference type="eggNOG" id="COG3506">
    <property type="taxonomic scope" value="Bacteria"/>
</dbReference>
<evidence type="ECO:0000256" key="1">
    <source>
        <dbReference type="SAM" id="MobiDB-lite"/>
    </source>
</evidence>
<reference evidence="3 4" key="1">
    <citation type="submission" date="2010-10" db="EMBL/GenBank/DDBJ databases">
        <title>Complete sequence of Frankia sp. EuI1c.</title>
        <authorList>
            <consortium name="US DOE Joint Genome Institute"/>
            <person name="Lucas S."/>
            <person name="Copeland A."/>
            <person name="Lapidus A."/>
            <person name="Cheng J.-F."/>
            <person name="Bruce D."/>
            <person name="Goodwin L."/>
            <person name="Pitluck S."/>
            <person name="Chertkov O."/>
            <person name="Detter J.C."/>
            <person name="Han C."/>
            <person name="Tapia R."/>
            <person name="Land M."/>
            <person name="Hauser L."/>
            <person name="Jeffries C."/>
            <person name="Kyrpides N."/>
            <person name="Ivanova N."/>
            <person name="Mikhailova N."/>
            <person name="Beauchemin N."/>
            <person name="Sen A."/>
            <person name="Sur S.A."/>
            <person name="Gtari M."/>
            <person name="Wall L."/>
            <person name="Tisa L."/>
            <person name="Woyke T."/>
        </authorList>
    </citation>
    <scope>NUCLEOTIDE SEQUENCE [LARGE SCALE GENOMIC DNA]</scope>
    <source>
        <strain evidence="4">DSM 45817 / CECT 9037 / EuI1c</strain>
    </source>
</reference>
<dbReference type="InParanoid" id="E3IZN9"/>
<proteinExistence type="predicted"/>
<keyword evidence="2" id="KW-0812">Transmembrane</keyword>
<sequence>MTATMLPPRLDGPGAPTGRAGFGSVLHAEWTKFRTLRGWVIAVVIAAVLIDVFGLFAAGGMSIGCGENLSGKACYRALPTGPGGQAVSDTFLFARQPLTGDGSITVRATSLTGHYSTGQVPAAGSAGDAQASGVDEPQPWSKVGIILKASLVQGSAYAAMANTGSHGTRMQWNYTHDVAGLPGTVSAASPHWLRLTRAGDDITGYDSTDGVSWTKVATAHLAGLPATVQIGLFAASPEHVEVTQFFGGSSGSGGPSTATGTFDHIRLTGTRAGAAWTASGVGDTGGPGRGQAPATRPGGPAPEPVDGTMAFRQTGVDQATVTGTGDIAPVVPGGPGATATIEDHLMGTFVGLLVLVVVAAMVGTAEYRRGLVRVTLAAVPRRGQVLAAKAFVVAAVAFVAGLAAAAVAVPVGNRISRNQGAYLLPVSWLTEARVIVGTAALLAVCAVLALAVGVILRRGAGAVAAVIVGIVLPYLLSVASVLPVSAAEWVLRVTPAAGFAIQQSVPRYAQVTSDYAPPTYFPLGPWAGFAVLCGWTVVALVGAHLLLRRRDA</sequence>
<organism evidence="3 4">
    <name type="scientific">Pseudofrankia inefficax (strain DSM 45817 / CECT 9037 / DDB 130130 / EuI1c)</name>
    <name type="common">Frankia inefficax</name>
    <dbReference type="NCBI Taxonomy" id="298654"/>
    <lineage>
        <taxon>Bacteria</taxon>
        <taxon>Bacillati</taxon>
        <taxon>Actinomycetota</taxon>
        <taxon>Actinomycetes</taxon>
        <taxon>Frankiales</taxon>
        <taxon>Frankiaceae</taxon>
        <taxon>Pseudofrankia</taxon>
    </lineage>
</organism>
<protein>
    <submittedName>
        <fullName evidence="3">Uncharacterized protein</fullName>
    </submittedName>
</protein>
<feature type="transmembrane region" description="Helical" evidence="2">
    <location>
        <begin position="345"/>
        <end position="365"/>
    </location>
</feature>
<gene>
    <name evidence="3" type="ordered locus">FraEuI1c_5973</name>
</gene>
<dbReference type="KEGG" id="fri:FraEuI1c_5973"/>
<dbReference type="GO" id="GO:0140359">
    <property type="term" value="F:ABC-type transporter activity"/>
    <property type="evidence" value="ECO:0007669"/>
    <property type="project" value="InterPro"/>
</dbReference>
<keyword evidence="2" id="KW-0472">Membrane</keyword>
<dbReference type="OrthoDB" id="185815at2"/>
<feature type="transmembrane region" description="Helical" evidence="2">
    <location>
        <begin position="39"/>
        <end position="63"/>
    </location>
</feature>
<dbReference type="GO" id="GO:0005886">
    <property type="term" value="C:plasma membrane"/>
    <property type="evidence" value="ECO:0007669"/>
    <property type="project" value="UniProtKB-SubCell"/>
</dbReference>
<dbReference type="STRING" id="298654.FraEuI1c_5973"/>
<keyword evidence="2" id="KW-1133">Transmembrane helix</keyword>
<dbReference type="EMBL" id="CP002299">
    <property type="protein sequence ID" value="ADP83957.1"/>
    <property type="molecule type" value="Genomic_DNA"/>
</dbReference>
<dbReference type="AlphaFoldDB" id="E3IZN9"/>
<evidence type="ECO:0000313" key="3">
    <source>
        <dbReference type="EMBL" id="ADP83957.1"/>
    </source>
</evidence>
<feature type="transmembrane region" description="Helical" evidence="2">
    <location>
        <begin position="386"/>
        <end position="412"/>
    </location>
</feature>